<dbReference type="Pfam" id="PF19878">
    <property type="entry name" value="DUF6351"/>
    <property type="match status" value="1"/>
</dbReference>
<dbReference type="AlphaFoldDB" id="A0A370WUQ6"/>
<protein>
    <recommendedName>
        <fullName evidence="2">DUF6351 domain-containing protein</fullName>
    </recommendedName>
</protein>
<keyword evidence="1" id="KW-0732">Signal</keyword>
<keyword evidence="4" id="KW-1185">Reference proteome</keyword>
<dbReference type="SUPFAM" id="SSF53474">
    <property type="entry name" value="alpha/beta-Hydrolases"/>
    <property type="match status" value="1"/>
</dbReference>
<evidence type="ECO:0000256" key="1">
    <source>
        <dbReference type="SAM" id="SignalP"/>
    </source>
</evidence>
<dbReference type="InterPro" id="IPR045556">
    <property type="entry name" value="DUF6351"/>
</dbReference>
<reference evidence="3 4" key="1">
    <citation type="submission" date="2018-07" db="EMBL/GenBank/DDBJ databases">
        <title>Dyella monticola sp. nov. and Dyella psychrodurans sp. nov. isolated from monsoon evergreen broad-leaved forest soil of Dinghu Mountain, China.</title>
        <authorList>
            <person name="Gao Z."/>
            <person name="Qiu L."/>
        </authorList>
    </citation>
    <scope>NUCLEOTIDE SEQUENCE [LARGE SCALE GENOMIC DNA]</scope>
    <source>
        <strain evidence="3 4">4G-K06</strain>
    </source>
</reference>
<sequence length="363" mass="39465">MKRTAARYATFALLGCLAWAACIGSRPACAAELTPGTHAGTLQGALYRIDVPAHWNGDLVMLMHGYQPVGARITTPMTAADTTSDFLKLGYAVAQSQYASQGWAVGDAIADNERLRQYFIHTYGRPAHTYLYGFSLGSLETLASIERYPHAYTGALAKCAVAVSTPEFIARAVVTPLVAFDALIPGVLPDLAAPDSPPFIPPKVFAKALQVHPQEAALLEKRLQEPGTLPLSLYYMALRELERRAGGMPVDNRNTVYHGFGDDVAFNRRVHRYAGSPVAMAYVRRNGTLTGRIDVPLVMQWNNSDPTIPERFHSIYPEQVRAAGRGKWLTVLPPVGSGHCNFTDVQTIAAFNTLVSKASNGKH</sequence>
<feature type="chain" id="PRO_5016646086" description="DUF6351 domain-containing protein" evidence="1">
    <location>
        <begin position="31"/>
        <end position="363"/>
    </location>
</feature>
<dbReference type="Proteomes" id="UP000254258">
    <property type="component" value="Unassembled WGS sequence"/>
</dbReference>
<comment type="caution">
    <text evidence="3">The sequence shown here is derived from an EMBL/GenBank/DDBJ whole genome shotgun (WGS) entry which is preliminary data.</text>
</comment>
<organism evidence="3 4">
    <name type="scientific">Dyella monticola</name>
    <dbReference type="NCBI Taxonomy" id="1927958"/>
    <lineage>
        <taxon>Bacteria</taxon>
        <taxon>Pseudomonadati</taxon>
        <taxon>Pseudomonadota</taxon>
        <taxon>Gammaproteobacteria</taxon>
        <taxon>Lysobacterales</taxon>
        <taxon>Rhodanobacteraceae</taxon>
        <taxon>Dyella</taxon>
    </lineage>
</organism>
<feature type="signal peptide" evidence="1">
    <location>
        <begin position="1"/>
        <end position="30"/>
    </location>
</feature>
<name>A0A370WUQ6_9GAMM</name>
<evidence type="ECO:0000313" key="4">
    <source>
        <dbReference type="Proteomes" id="UP000254258"/>
    </source>
</evidence>
<dbReference type="Gene3D" id="3.40.50.1820">
    <property type="entry name" value="alpha/beta hydrolase"/>
    <property type="match status" value="1"/>
</dbReference>
<accession>A0A370WUQ6</accession>
<dbReference type="PROSITE" id="PS51257">
    <property type="entry name" value="PROKAR_LIPOPROTEIN"/>
    <property type="match status" value="1"/>
</dbReference>
<proteinExistence type="predicted"/>
<evidence type="ECO:0000313" key="3">
    <source>
        <dbReference type="EMBL" id="RDS79705.1"/>
    </source>
</evidence>
<dbReference type="EMBL" id="QRBE01000011">
    <property type="protein sequence ID" value="RDS79705.1"/>
    <property type="molecule type" value="Genomic_DNA"/>
</dbReference>
<gene>
    <name evidence="3" type="ORF">DWU98_16710</name>
</gene>
<dbReference type="OrthoDB" id="7197847at2"/>
<feature type="domain" description="DUF6351" evidence="2">
    <location>
        <begin position="51"/>
        <end position="161"/>
    </location>
</feature>
<dbReference type="InterPro" id="IPR029058">
    <property type="entry name" value="AB_hydrolase_fold"/>
</dbReference>
<dbReference type="RefSeq" id="WP_115496710.1">
    <property type="nucleotide sequence ID" value="NZ_QRBE01000011.1"/>
</dbReference>
<evidence type="ECO:0000259" key="2">
    <source>
        <dbReference type="Pfam" id="PF19878"/>
    </source>
</evidence>